<feature type="chain" id="PRO_5016603321" evidence="7">
    <location>
        <begin position="28"/>
        <end position="204"/>
    </location>
</feature>
<dbReference type="GO" id="GO:0006825">
    <property type="term" value="P:copper ion transport"/>
    <property type="evidence" value="ECO:0007669"/>
    <property type="project" value="InterPro"/>
</dbReference>
<dbReference type="InterPro" id="IPR014755">
    <property type="entry name" value="Cu-Rt/internalin_Ig-like"/>
</dbReference>
<dbReference type="PANTHER" id="PTHR34820">
    <property type="entry name" value="INNER MEMBRANE PROTEIN YEBZ"/>
    <property type="match status" value="1"/>
</dbReference>
<name>A0A367XU25_9MICO</name>
<dbReference type="Proteomes" id="UP000253508">
    <property type="component" value="Unassembled WGS sequence"/>
</dbReference>
<evidence type="ECO:0000256" key="5">
    <source>
        <dbReference type="SAM" id="MobiDB-lite"/>
    </source>
</evidence>
<evidence type="ECO:0000256" key="2">
    <source>
        <dbReference type="ARBA" id="ARBA00022723"/>
    </source>
</evidence>
<comment type="caution">
    <text evidence="9">The sequence shown here is derived from an EMBL/GenBank/DDBJ whole genome shotgun (WGS) entry which is preliminary data.</text>
</comment>
<dbReference type="InterPro" id="IPR007348">
    <property type="entry name" value="CopC_dom"/>
</dbReference>
<dbReference type="OrthoDB" id="5242236at2"/>
<dbReference type="GO" id="GO:0030313">
    <property type="term" value="C:cell envelope"/>
    <property type="evidence" value="ECO:0007669"/>
    <property type="project" value="UniProtKB-SubCell"/>
</dbReference>
<gene>
    <name evidence="9" type="ORF">DTO57_12490</name>
</gene>
<evidence type="ECO:0000256" key="4">
    <source>
        <dbReference type="ARBA" id="ARBA00023008"/>
    </source>
</evidence>
<organism evidence="9 10">
    <name type="scientific">Microbacterium sorbitolivorans</name>
    <dbReference type="NCBI Taxonomy" id="1867410"/>
    <lineage>
        <taxon>Bacteria</taxon>
        <taxon>Bacillati</taxon>
        <taxon>Actinomycetota</taxon>
        <taxon>Actinomycetes</taxon>
        <taxon>Micrococcales</taxon>
        <taxon>Microbacteriaceae</taxon>
        <taxon>Microbacterium</taxon>
    </lineage>
</organism>
<dbReference type="RefSeq" id="WP_114118556.1">
    <property type="nucleotide sequence ID" value="NZ_BMHU01000005.1"/>
</dbReference>
<feature type="domain" description="CopC" evidence="8">
    <location>
        <begin position="28"/>
        <end position="124"/>
    </location>
</feature>
<dbReference type="Pfam" id="PF04234">
    <property type="entry name" value="CopC"/>
    <property type="match status" value="1"/>
</dbReference>
<dbReference type="GO" id="GO:0005507">
    <property type="term" value="F:copper ion binding"/>
    <property type="evidence" value="ECO:0007669"/>
    <property type="project" value="InterPro"/>
</dbReference>
<keyword evidence="6" id="KW-1133">Transmembrane helix</keyword>
<sequence>MPFFRRVLGGVVLGIAVVLATNLPASAHDELVASTPETDARLSTPPGEVVLTFSDEPLALDGAGVALVVTDIDGADWLAGSPTVSERTVSAPVKDGMPSAGYEIRWRVVSADGHPISGVIPFTIGDAIPLAEAAVDTSTAPTRTEGDTGLSAAQIEEQSAEETARILRVTLIGAGGALMAGAAYVLITIFRRRDRGASNSSASS</sequence>
<feature type="signal peptide" evidence="7">
    <location>
        <begin position="1"/>
        <end position="27"/>
    </location>
</feature>
<dbReference type="GO" id="GO:0042597">
    <property type="term" value="C:periplasmic space"/>
    <property type="evidence" value="ECO:0007669"/>
    <property type="project" value="InterPro"/>
</dbReference>
<dbReference type="GO" id="GO:0046688">
    <property type="term" value="P:response to copper ion"/>
    <property type="evidence" value="ECO:0007669"/>
    <property type="project" value="InterPro"/>
</dbReference>
<keyword evidence="3 7" id="KW-0732">Signal</keyword>
<proteinExistence type="predicted"/>
<dbReference type="PANTHER" id="PTHR34820:SF4">
    <property type="entry name" value="INNER MEMBRANE PROTEIN YEBZ"/>
    <property type="match status" value="1"/>
</dbReference>
<keyword evidence="4" id="KW-0186">Copper</keyword>
<dbReference type="AlphaFoldDB" id="A0A367XU25"/>
<feature type="region of interest" description="Disordered" evidence="5">
    <location>
        <begin position="136"/>
        <end position="156"/>
    </location>
</feature>
<dbReference type="EMBL" id="QORO01000005">
    <property type="protein sequence ID" value="RCK57118.1"/>
    <property type="molecule type" value="Genomic_DNA"/>
</dbReference>
<evidence type="ECO:0000256" key="6">
    <source>
        <dbReference type="SAM" id="Phobius"/>
    </source>
</evidence>
<keyword evidence="6" id="KW-0472">Membrane</keyword>
<keyword evidence="10" id="KW-1185">Reference proteome</keyword>
<evidence type="ECO:0000313" key="9">
    <source>
        <dbReference type="EMBL" id="RCK57118.1"/>
    </source>
</evidence>
<accession>A0A367XU25</accession>
<comment type="subcellular location">
    <subcellularLocation>
        <location evidence="1">Cell envelope</location>
    </subcellularLocation>
</comment>
<feature type="transmembrane region" description="Helical" evidence="6">
    <location>
        <begin position="166"/>
        <end position="190"/>
    </location>
</feature>
<dbReference type="InterPro" id="IPR014756">
    <property type="entry name" value="Ig_E-set"/>
</dbReference>
<dbReference type="InterPro" id="IPR032694">
    <property type="entry name" value="CopC/D"/>
</dbReference>
<keyword evidence="6" id="KW-0812">Transmembrane</keyword>
<evidence type="ECO:0000256" key="3">
    <source>
        <dbReference type="ARBA" id="ARBA00022729"/>
    </source>
</evidence>
<protein>
    <submittedName>
        <fullName evidence="9">Copper resistance protein CopC</fullName>
    </submittedName>
</protein>
<reference evidence="9 10" key="1">
    <citation type="submission" date="2018-07" db="EMBL/GenBank/DDBJ databases">
        <title>Microbacterium endoborsara sp. nov., a novel actinobacterium isolated from Borszczowia aralocaspica.</title>
        <authorList>
            <person name="An D."/>
        </authorList>
    </citation>
    <scope>NUCLEOTIDE SEQUENCE [LARGE SCALE GENOMIC DNA]</scope>
    <source>
        <strain evidence="9 10">C1.15228</strain>
    </source>
</reference>
<dbReference type="Gene3D" id="2.60.40.1220">
    <property type="match status" value="1"/>
</dbReference>
<evidence type="ECO:0000256" key="7">
    <source>
        <dbReference type="SAM" id="SignalP"/>
    </source>
</evidence>
<evidence type="ECO:0000256" key="1">
    <source>
        <dbReference type="ARBA" id="ARBA00004196"/>
    </source>
</evidence>
<dbReference type="GO" id="GO:0005886">
    <property type="term" value="C:plasma membrane"/>
    <property type="evidence" value="ECO:0007669"/>
    <property type="project" value="TreeGrafter"/>
</dbReference>
<evidence type="ECO:0000313" key="10">
    <source>
        <dbReference type="Proteomes" id="UP000253508"/>
    </source>
</evidence>
<evidence type="ECO:0000259" key="8">
    <source>
        <dbReference type="Pfam" id="PF04234"/>
    </source>
</evidence>
<dbReference type="SUPFAM" id="SSF81296">
    <property type="entry name" value="E set domains"/>
    <property type="match status" value="1"/>
</dbReference>
<keyword evidence="2" id="KW-0479">Metal-binding</keyword>